<proteinExistence type="predicted"/>
<keyword evidence="4" id="KW-0862">Zinc</keyword>
<dbReference type="EMBL" id="KQ030631">
    <property type="protein sequence ID" value="KJZ70360.1"/>
    <property type="molecule type" value="Genomic_DNA"/>
</dbReference>
<dbReference type="PANTHER" id="PTHR46481">
    <property type="entry name" value="ZINC FINGER BED DOMAIN-CONTAINING PROTEIN 4"/>
    <property type="match status" value="1"/>
</dbReference>
<dbReference type="PANTHER" id="PTHR46481:SF10">
    <property type="entry name" value="ZINC FINGER BED DOMAIN-CONTAINING PROTEIN 39"/>
    <property type="match status" value="1"/>
</dbReference>
<dbReference type="InterPro" id="IPR008906">
    <property type="entry name" value="HATC_C_dom"/>
</dbReference>
<dbReference type="OrthoDB" id="4924145at2759"/>
<dbReference type="Proteomes" id="UP000054481">
    <property type="component" value="Unassembled WGS sequence"/>
</dbReference>
<keyword evidence="5" id="KW-0539">Nucleus</keyword>
<evidence type="ECO:0000259" key="6">
    <source>
        <dbReference type="Pfam" id="PF05699"/>
    </source>
</evidence>
<evidence type="ECO:0000256" key="4">
    <source>
        <dbReference type="ARBA" id="ARBA00022833"/>
    </source>
</evidence>
<dbReference type="GO" id="GO:0008270">
    <property type="term" value="F:zinc ion binding"/>
    <property type="evidence" value="ECO:0007669"/>
    <property type="project" value="UniProtKB-KW"/>
</dbReference>
<dbReference type="SUPFAM" id="SSF53098">
    <property type="entry name" value="Ribonuclease H-like"/>
    <property type="match status" value="1"/>
</dbReference>
<evidence type="ECO:0000256" key="1">
    <source>
        <dbReference type="ARBA" id="ARBA00004123"/>
    </source>
</evidence>
<dbReference type="Pfam" id="PF05699">
    <property type="entry name" value="Dimer_Tnp_hAT"/>
    <property type="match status" value="1"/>
</dbReference>
<comment type="subcellular location">
    <subcellularLocation>
        <location evidence="1">Nucleus</location>
    </subcellularLocation>
</comment>
<keyword evidence="3" id="KW-0863">Zinc-finger</keyword>
<dbReference type="GO" id="GO:0005634">
    <property type="term" value="C:nucleus"/>
    <property type="evidence" value="ECO:0007669"/>
    <property type="project" value="UniProtKB-SubCell"/>
</dbReference>
<organism evidence="7 8">
    <name type="scientific">Hirsutella minnesotensis 3608</name>
    <dbReference type="NCBI Taxonomy" id="1043627"/>
    <lineage>
        <taxon>Eukaryota</taxon>
        <taxon>Fungi</taxon>
        <taxon>Dikarya</taxon>
        <taxon>Ascomycota</taxon>
        <taxon>Pezizomycotina</taxon>
        <taxon>Sordariomycetes</taxon>
        <taxon>Hypocreomycetidae</taxon>
        <taxon>Hypocreales</taxon>
        <taxon>Ophiocordycipitaceae</taxon>
        <taxon>Hirsutella</taxon>
    </lineage>
</organism>
<dbReference type="InterPro" id="IPR012337">
    <property type="entry name" value="RNaseH-like_sf"/>
</dbReference>
<accession>A0A0F7ZKA5</accession>
<feature type="domain" description="HAT C-terminal dimerisation" evidence="6">
    <location>
        <begin position="669"/>
        <end position="749"/>
    </location>
</feature>
<evidence type="ECO:0000256" key="3">
    <source>
        <dbReference type="ARBA" id="ARBA00022771"/>
    </source>
</evidence>
<evidence type="ECO:0000313" key="7">
    <source>
        <dbReference type="EMBL" id="KJZ70360.1"/>
    </source>
</evidence>
<evidence type="ECO:0000313" key="8">
    <source>
        <dbReference type="Proteomes" id="UP000054481"/>
    </source>
</evidence>
<dbReference type="AlphaFoldDB" id="A0A0F7ZKA5"/>
<keyword evidence="8" id="KW-1185">Reference proteome</keyword>
<name>A0A0F7ZKA5_9HYPO</name>
<reference evidence="7 8" key="1">
    <citation type="journal article" date="2014" name="Genome Biol. Evol.">
        <title>Comparative genomics and transcriptomics analyses reveal divergent lifestyle features of nematode endoparasitic fungus Hirsutella minnesotensis.</title>
        <authorList>
            <person name="Lai Y."/>
            <person name="Liu K."/>
            <person name="Zhang X."/>
            <person name="Zhang X."/>
            <person name="Li K."/>
            <person name="Wang N."/>
            <person name="Shu C."/>
            <person name="Wu Y."/>
            <person name="Wang C."/>
            <person name="Bushley K.E."/>
            <person name="Xiang M."/>
            <person name="Liu X."/>
        </authorList>
    </citation>
    <scope>NUCLEOTIDE SEQUENCE [LARGE SCALE GENOMIC DNA]</scope>
    <source>
        <strain evidence="7 8">3608</strain>
    </source>
</reference>
<dbReference type="InterPro" id="IPR052035">
    <property type="entry name" value="ZnF_BED_domain_contain"/>
</dbReference>
<protein>
    <recommendedName>
        <fullName evidence="6">HAT C-terminal dimerisation domain-containing protein</fullName>
    </recommendedName>
</protein>
<sequence>MLGLDVGRRENTSVEFAAPLCVSPSCFPRPIPRSAPVLALAVPRPGQKLSKMAESLPCPSWIWSNNSNVHASSNASCLDDPGTQAGTSSVAPSTEASLSAIRQKTSPIWAHCRSEEGKTTSDAWIDANGTRWWHCQPCFEKRRTKRYKYSGGSSTIINHLRKEHNIILSGKHEASREESKSRLGSITAFLTGENLHPAKKRKVTTEDDAIDAITLRELYCRYTVACSLPFAHVEQASFRDLIRYIRPAADDLLPRSAGSIRNDLQQGYNSKKEYVKRALQNALSSIHIVPDNWTSPNCLGVIGFTVQFVTEDHGLQSLVVRIKELEGQHSGENMAEAIMEFIREYGIASKVGYFMMDNASNMNTMIDKISDDLEREFNVFYDPLPHRLRCLGHVINLAVMEFLIGKRPSTTGPYHGPSDEQVEQWRKRGAIGKLHNIVVYTTWTPQRLQMFTTLTNGLRLRRDNDTRWNSWYKMVEWALKPRIRQAITIFCAQEPALQEDALTASDWVTLAEIYKFLEPFYDATLANEGNATSSISDVLPTMDYLLHHIEAARENTTIPHLATMMETAWAKLADYYELTEDSPVYSAATVMNPSLKWAYMEQTWKEKTEWIERAKSRVAQLWRETYKSTTSCPAVRQGCAQESNARRPNGYKTWMKEQKATIFNMDDDEYEVYCREPVMMISDPLKWWLEPAQRRRFPNLSLMAIDILSIAPMSTETERLFSKSKATMTDQRGSMGIETVNLLECLRSWDNSTLVIPSECCYARSGCTNNGLADQESESDDDT</sequence>
<evidence type="ECO:0000256" key="5">
    <source>
        <dbReference type="ARBA" id="ARBA00023242"/>
    </source>
</evidence>
<gene>
    <name evidence="7" type="ORF">HIM_10251</name>
</gene>
<keyword evidence="2" id="KW-0479">Metal-binding</keyword>
<dbReference type="GO" id="GO:0046983">
    <property type="term" value="F:protein dimerization activity"/>
    <property type="evidence" value="ECO:0007669"/>
    <property type="project" value="InterPro"/>
</dbReference>
<evidence type="ECO:0000256" key="2">
    <source>
        <dbReference type="ARBA" id="ARBA00022723"/>
    </source>
</evidence>